<accession>A0A3S3VQK4</accession>
<sequence>MKFLCILFSVYVLLLSVRPYCADDCIAKSISKKEIAGQNSKPGNNCQGCSPFFSCGTCVGFTLAKPVVNVGRTATEITVEHNSTYKQPALKPVMLSIWQPPQLN</sequence>
<dbReference type="EMBL" id="SBIW01000003">
    <property type="protein sequence ID" value="RWY53640.1"/>
    <property type="molecule type" value="Genomic_DNA"/>
</dbReference>
<dbReference type="OrthoDB" id="671991at2"/>
<dbReference type="Proteomes" id="UP000286701">
    <property type="component" value="Unassembled WGS sequence"/>
</dbReference>
<reference evidence="2 3" key="1">
    <citation type="submission" date="2019-01" db="EMBL/GenBank/DDBJ databases">
        <title>Mucilaginibacter antarcticum sp. nov., isolated from antarctic soil.</title>
        <authorList>
            <person name="Yan Y.-Q."/>
            <person name="Du Z.-J."/>
        </authorList>
    </citation>
    <scope>NUCLEOTIDE SEQUENCE [LARGE SCALE GENOMIC DNA]</scope>
    <source>
        <strain evidence="2 3">F01003</strain>
    </source>
</reference>
<protein>
    <submittedName>
        <fullName evidence="2">Uncharacterized protein</fullName>
    </submittedName>
</protein>
<comment type="caution">
    <text evidence="2">The sequence shown here is derived from an EMBL/GenBank/DDBJ whole genome shotgun (WGS) entry which is preliminary data.</text>
</comment>
<feature type="chain" id="PRO_5018739287" evidence="1">
    <location>
        <begin position="23"/>
        <end position="104"/>
    </location>
</feature>
<keyword evidence="3" id="KW-1185">Reference proteome</keyword>
<dbReference type="RefSeq" id="WP_128533074.1">
    <property type="nucleotide sequence ID" value="NZ_SBIW01000003.1"/>
</dbReference>
<name>A0A3S3VQK4_9SPHI</name>
<proteinExistence type="predicted"/>
<evidence type="ECO:0000256" key="1">
    <source>
        <dbReference type="SAM" id="SignalP"/>
    </source>
</evidence>
<keyword evidence="1" id="KW-0732">Signal</keyword>
<dbReference type="AlphaFoldDB" id="A0A3S3VQK4"/>
<organism evidence="2 3">
    <name type="scientific">Mucilaginibacter gilvus</name>
    <dbReference type="NCBI Taxonomy" id="2305909"/>
    <lineage>
        <taxon>Bacteria</taxon>
        <taxon>Pseudomonadati</taxon>
        <taxon>Bacteroidota</taxon>
        <taxon>Sphingobacteriia</taxon>
        <taxon>Sphingobacteriales</taxon>
        <taxon>Sphingobacteriaceae</taxon>
        <taxon>Mucilaginibacter</taxon>
    </lineage>
</organism>
<evidence type="ECO:0000313" key="2">
    <source>
        <dbReference type="EMBL" id="RWY53640.1"/>
    </source>
</evidence>
<gene>
    <name evidence="2" type="ORF">EPL05_06080</name>
</gene>
<evidence type="ECO:0000313" key="3">
    <source>
        <dbReference type="Proteomes" id="UP000286701"/>
    </source>
</evidence>
<feature type="signal peptide" evidence="1">
    <location>
        <begin position="1"/>
        <end position="22"/>
    </location>
</feature>